<gene>
    <name evidence="5" type="ORF">RD110_11270</name>
</gene>
<feature type="transmembrane region" description="Helical" evidence="3">
    <location>
        <begin position="146"/>
        <end position="167"/>
    </location>
</feature>
<dbReference type="InterPro" id="IPR029787">
    <property type="entry name" value="Nucleotide_cyclase"/>
</dbReference>
<keyword evidence="6" id="KW-1185">Reference proteome</keyword>
<dbReference type="FunFam" id="3.30.70.270:FF:000001">
    <property type="entry name" value="Diguanylate cyclase domain protein"/>
    <property type="match status" value="1"/>
</dbReference>
<keyword evidence="3" id="KW-0472">Membrane</keyword>
<evidence type="ECO:0000256" key="3">
    <source>
        <dbReference type="SAM" id="Phobius"/>
    </source>
</evidence>
<feature type="domain" description="GGDEF" evidence="4">
    <location>
        <begin position="214"/>
        <end position="344"/>
    </location>
</feature>
<feature type="transmembrane region" description="Helical" evidence="3">
    <location>
        <begin position="81"/>
        <end position="105"/>
    </location>
</feature>
<evidence type="ECO:0000313" key="5">
    <source>
        <dbReference type="EMBL" id="APW37706.1"/>
    </source>
</evidence>
<evidence type="ECO:0000313" key="6">
    <source>
        <dbReference type="Proteomes" id="UP000186609"/>
    </source>
</evidence>
<keyword evidence="3" id="KW-0812">Transmembrane</keyword>
<dbReference type="InterPro" id="IPR000160">
    <property type="entry name" value="GGDEF_dom"/>
</dbReference>
<dbReference type="CDD" id="cd01949">
    <property type="entry name" value="GGDEF"/>
    <property type="match status" value="1"/>
</dbReference>
<dbReference type="NCBIfam" id="TIGR00254">
    <property type="entry name" value="GGDEF"/>
    <property type="match status" value="1"/>
</dbReference>
<dbReference type="AlphaFoldDB" id="A0A1P8JV95"/>
<reference evidence="5 6" key="1">
    <citation type="submission" date="2017-01" db="EMBL/GenBank/DDBJ databases">
        <authorList>
            <person name="Mah S.A."/>
            <person name="Swanson W.J."/>
            <person name="Moy G.W."/>
            <person name="Vacquier V.D."/>
        </authorList>
    </citation>
    <scope>NUCLEOTIDE SEQUENCE [LARGE SCALE GENOMIC DNA]</scope>
    <source>
        <strain evidence="5 6">DCY110</strain>
    </source>
</reference>
<evidence type="ECO:0000259" key="4">
    <source>
        <dbReference type="PROSITE" id="PS50887"/>
    </source>
</evidence>
<dbReference type="PANTHER" id="PTHR45138:SF9">
    <property type="entry name" value="DIGUANYLATE CYCLASE DGCM-RELATED"/>
    <property type="match status" value="1"/>
</dbReference>
<dbReference type="RefSeq" id="WP_076199496.1">
    <property type="nucleotide sequence ID" value="NZ_CP019236.1"/>
</dbReference>
<keyword evidence="3" id="KW-1133">Transmembrane helix</keyword>
<comment type="catalytic activity">
    <reaction evidence="2">
        <text>2 GTP = 3',3'-c-di-GMP + 2 diphosphate</text>
        <dbReference type="Rhea" id="RHEA:24898"/>
        <dbReference type="ChEBI" id="CHEBI:33019"/>
        <dbReference type="ChEBI" id="CHEBI:37565"/>
        <dbReference type="ChEBI" id="CHEBI:58805"/>
        <dbReference type="EC" id="2.7.7.65"/>
    </reaction>
</comment>
<dbReference type="Pfam" id="PF12860">
    <property type="entry name" value="PAS_7"/>
    <property type="match status" value="1"/>
</dbReference>
<dbReference type="SUPFAM" id="SSF55073">
    <property type="entry name" value="Nucleotide cyclase"/>
    <property type="match status" value="1"/>
</dbReference>
<dbReference type="Pfam" id="PF05230">
    <property type="entry name" value="MASE2"/>
    <property type="match status" value="1"/>
</dbReference>
<dbReference type="PANTHER" id="PTHR45138">
    <property type="entry name" value="REGULATORY COMPONENTS OF SENSORY TRANSDUCTION SYSTEM"/>
    <property type="match status" value="1"/>
</dbReference>
<name>A0A1P8JV95_9BURK</name>
<protein>
    <recommendedName>
        <fullName evidence="1">diguanylate cyclase</fullName>
        <ecNumber evidence="1">2.7.7.65</ecNumber>
    </recommendedName>
</protein>
<dbReference type="PROSITE" id="PS50887">
    <property type="entry name" value="GGDEF"/>
    <property type="match status" value="1"/>
</dbReference>
<dbReference type="InterPro" id="IPR043128">
    <property type="entry name" value="Rev_trsase/Diguanyl_cyclase"/>
</dbReference>
<organism evidence="5 6">
    <name type="scientific">Rhodoferax koreensis</name>
    <dbReference type="NCBI Taxonomy" id="1842727"/>
    <lineage>
        <taxon>Bacteria</taxon>
        <taxon>Pseudomonadati</taxon>
        <taxon>Pseudomonadota</taxon>
        <taxon>Betaproteobacteria</taxon>
        <taxon>Burkholderiales</taxon>
        <taxon>Comamonadaceae</taxon>
        <taxon>Rhodoferax</taxon>
    </lineage>
</organism>
<dbReference type="InterPro" id="IPR050469">
    <property type="entry name" value="Diguanylate_Cyclase"/>
</dbReference>
<dbReference type="STRING" id="1842727.RD110_11270"/>
<dbReference type="Proteomes" id="UP000186609">
    <property type="component" value="Chromosome"/>
</dbReference>
<evidence type="ECO:0000256" key="1">
    <source>
        <dbReference type="ARBA" id="ARBA00012528"/>
    </source>
</evidence>
<sequence length="508" mass="56756">MKRQRQRSHNFARASYGPRVVGLGLGLLSVAGVLATRETPWWVWAGPLLHGLVWPHLAWLWSRHCTDSVRAERRNLVIDHFFGGVWIATMAFNALPSVLMLTLMGMDSMIAGGWRQFARGMLAHAAGMAAGMLVYGAHWAPESDMVQVLACLPLLLLHPISVGQITYRALTKLKRQREELAHLSQHDGLTGLYNRRHWEHMARIEFARFRRSGEIATLVLVDLDHFKRVNDTLGHAAGDTVLRGFAERLQQTLRKTDTPGRYGGEEFGILLPHTGPREASELMQRLQAGLSTDPLLPQRVVTASFGVAALTRDLPNHEAWMRLADQMLYRAKDRGRDCVVTAGDSRPSPLAPDGSPALRLREDASVMRRVLAGLNLGDIGAALFDPSDRLVWANAIFLKLYDVSAEARSFAEIMRHCHRRQVGPRIDAEDIDVWLAAADAKRRSRPRRSFSIDMLDGRYFRVEEMSFDDGWLLDLWTEISAEQARLTGLTPVLPVPPVDGPPIPPATA</sequence>
<dbReference type="EMBL" id="CP019236">
    <property type="protein sequence ID" value="APW37706.1"/>
    <property type="molecule type" value="Genomic_DNA"/>
</dbReference>
<dbReference type="Gene3D" id="3.30.70.270">
    <property type="match status" value="1"/>
</dbReference>
<dbReference type="EC" id="2.7.7.65" evidence="1"/>
<dbReference type="InterPro" id="IPR007894">
    <property type="entry name" value="MASE2"/>
</dbReference>
<proteinExistence type="predicted"/>
<feature type="transmembrane region" description="Helical" evidence="3">
    <location>
        <begin position="117"/>
        <end position="140"/>
    </location>
</feature>
<accession>A0A1P8JV95</accession>
<dbReference type="Pfam" id="PF00990">
    <property type="entry name" value="GGDEF"/>
    <property type="match status" value="1"/>
</dbReference>
<evidence type="ECO:0000256" key="2">
    <source>
        <dbReference type="ARBA" id="ARBA00034247"/>
    </source>
</evidence>
<dbReference type="GO" id="GO:0052621">
    <property type="term" value="F:diguanylate cyclase activity"/>
    <property type="evidence" value="ECO:0007669"/>
    <property type="project" value="UniProtKB-EC"/>
</dbReference>
<dbReference type="KEGG" id="rhy:RD110_11270"/>
<dbReference type="SMART" id="SM00267">
    <property type="entry name" value="GGDEF"/>
    <property type="match status" value="1"/>
</dbReference>